<protein>
    <recommendedName>
        <fullName evidence="5">DUF3558 domain-containing protein</fullName>
    </recommendedName>
</protein>
<dbReference type="EMBL" id="JACHZG010000001">
    <property type="protein sequence ID" value="MBB3326670.1"/>
    <property type="molecule type" value="Genomic_DNA"/>
</dbReference>
<dbReference type="InterPro" id="IPR024520">
    <property type="entry name" value="DUF3558"/>
</dbReference>
<dbReference type="Proteomes" id="UP000565572">
    <property type="component" value="Unassembled WGS sequence"/>
</dbReference>
<accession>A0A7W5JUQ3</accession>
<dbReference type="AlphaFoldDB" id="A0A7W5JUQ3"/>
<evidence type="ECO:0000313" key="3">
    <source>
        <dbReference type="EMBL" id="MBB3326670.1"/>
    </source>
</evidence>
<comment type="caution">
    <text evidence="3">The sequence shown here is derived from an EMBL/GenBank/DDBJ whole genome shotgun (WGS) entry which is preliminary data.</text>
</comment>
<evidence type="ECO:0008006" key="5">
    <source>
        <dbReference type="Google" id="ProtNLM"/>
    </source>
</evidence>
<feature type="signal peptide" evidence="2">
    <location>
        <begin position="1"/>
        <end position="28"/>
    </location>
</feature>
<organism evidence="3 4">
    <name type="scientific">Microlunatus antarcticus</name>
    <dbReference type="NCBI Taxonomy" id="53388"/>
    <lineage>
        <taxon>Bacteria</taxon>
        <taxon>Bacillati</taxon>
        <taxon>Actinomycetota</taxon>
        <taxon>Actinomycetes</taxon>
        <taxon>Propionibacteriales</taxon>
        <taxon>Propionibacteriaceae</taxon>
        <taxon>Microlunatus</taxon>
    </lineage>
</organism>
<sequence>MLRRTLLPALALAALALSGCGASGDSSAAPASSAPAASAPASSAAAPSSAASTPEAFPSATSAAAEVKDPCKVLSASDVSKTTGVKVKKGTTSTVATSKLCSWLPEDGTTSDAAVFTAQEGPLPGPLSQVEGQLKTQFNGKVTTIKVAGADDARYVTGKKDKLNVIDVLAKKDDVFFQVLVASPRDADQHKDATIELAEALLKG</sequence>
<dbReference type="PROSITE" id="PS51257">
    <property type="entry name" value="PROKAR_LIPOPROTEIN"/>
    <property type="match status" value="1"/>
</dbReference>
<name>A0A7W5JUQ3_9ACTN</name>
<evidence type="ECO:0000256" key="2">
    <source>
        <dbReference type="SAM" id="SignalP"/>
    </source>
</evidence>
<dbReference type="Pfam" id="PF12079">
    <property type="entry name" value="DUF3558"/>
    <property type="match status" value="1"/>
</dbReference>
<keyword evidence="4" id="KW-1185">Reference proteome</keyword>
<keyword evidence="2" id="KW-0732">Signal</keyword>
<dbReference type="RefSeq" id="WP_183337576.1">
    <property type="nucleotide sequence ID" value="NZ_JACHZG010000001.1"/>
</dbReference>
<evidence type="ECO:0000256" key="1">
    <source>
        <dbReference type="SAM" id="MobiDB-lite"/>
    </source>
</evidence>
<feature type="region of interest" description="Disordered" evidence="1">
    <location>
        <begin position="25"/>
        <end position="55"/>
    </location>
</feature>
<gene>
    <name evidence="3" type="ORF">FHX39_001614</name>
</gene>
<evidence type="ECO:0000313" key="4">
    <source>
        <dbReference type="Proteomes" id="UP000565572"/>
    </source>
</evidence>
<feature type="chain" id="PRO_5030652467" description="DUF3558 domain-containing protein" evidence="2">
    <location>
        <begin position="29"/>
        <end position="204"/>
    </location>
</feature>
<reference evidence="3 4" key="1">
    <citation type="submission" date="2020-08" db="EMBL/GenBank/DDBJ databases">
        <title>Sequencing the genomes of 1000 actinobacteria strains.</title>
        <authorList>
            <person name="Klenk H.-P."/>
        </authorList>
    </citation>
    <scope>NUCLEOTIDE SEQUENCE [LARGE SCALE GENOMIC DNA]</scope>
    <source>
        <strain evidence="3 4">DSM 11053</strain>
    </source>
</reference>
<proteinExistence type="predicted"/>